<reference evidence="2 3" key="1">
    <citation type="journal article" date="2014" name="Int. J. Syst. Evol. Microbiol.">
        <title>Complete genome sequence of Corynebacterium casei LMG S-19264T (=DSM 44701T), isolated from a smear-ripened cheese.</title>
        <authorList>
            <consortium name="US DOE Joint Genome Institute (JGI-PGF)"/>
            <person name="Walter F."/>
            <person name="Albersmeier A."/>
            <person name="Kalinowski J."/>
            <person name="Ruckert C."/>
        </authorList>
    </citation>
    <scope>NUCLEOTIDE SEQUENCE [LARGE SCALE GENOMIC DNA]</scope>
    <source>
        <strain evidence="2 3">JCM 4677</strain>
    </source>
</reference>
<sequence length="1816" mass="189967">MHQQRQASNEPSDKGKGKGKAPQTAPRGPVAQPSLPGATLGTSPGTSPGTMLAMQQSAGNAAASKALRGRGPRTPGSLGSRQPSAELSAQVGESSRTVAGPSRTGRGPGPAGLPSISELPEHTPATRLTSVLPTIEEAEESAPPEPEPLGLPPYLRDLTAAGLSTARQLTGHEIVGTALAATVGHSGGTVAEIKEELAGRPESFYGQGRAFSVAGVNGKDWYDVTVTISPAPADRPETFVSADVLKARAKTAKRAGDRAAARAEMERQAEDAATKVDVQHNTSATVGHTQGNSASRGVGAMAFGLAPVVPGVWLGGAAMLNAQPFQSARESRTQKSVAEPRVLRSDKGSVELLRQVRYGVRIKKQDVAEKEQSFSGSGTLTMRVPTEHLIPASGQVSAPRPAPLAPRAAKKVARADSLAPVAVTDTAAPHQGGKGLFDKVRSVLHPSLTSPGAPGRARLYDATSTSTVLEDMPRLLRQEVVGEDLTAKDGSAVGTYRMRAAIGSLAPAWGIGKTQLRTHQQAQHSVADTAGKGRGGTFGAGPAIGVGVLANAAAVRGTAMPTFGARSARFTVSEQTVSSRQGAEVRGEKVLYHGTVVLTVEGTGPLSPAMKARMGNRTATHSMNVWLSLRADEARELGLPLPQGVTADDMVKKPKADPGNDKDKGDKGTDKKGKGKEKERASDVSPEDAPDIVRQLPFGAMGSSVTLSKLDTGPMLSGIQRLFATDPQLAGYLPAFGAGREAGKTSPEDAEVQRRNYRELVTVLSETNLAVNKDQLLSSGIRVRMRRKSRMHAHDVQIKVTGRLGDTTYSGDIKDWLVRSHSGVTGNTQSGRSSSRSVGGLVLGQFRIIPGALNASLRADKTWTGGRRGQGGPTTRSDILTNGSANAAAFDGSMHLDVDVTMTTRERKAKRTLTPGAPGRAVPEARHIGSVDVEDQDVRLLTPTALTMDADEKEKLDNSMAARTAGHAPPQRTFAAEGIGDLAGMEPRAMASRRVRDWTLVETLGDGQPIRDLAFELLASAAARNKALREDKALATEGLAPRLAIEERFSPQAVTAALRQAVSAGWVVKNLRYARRTAGLNGAVGTRLALANPKVVQQTKGAGTETFVLGGHQATGQESDSTSTSVQGGVLGMENGSSWRAGEGVSASRTLSEGSSTASTLSGTVERNSHTARDQSLYLVHCDLVVRMVAEVGVTGGGPYVAKSERTLPGAAAVWLTADQLRASKLRVPGAEPETGKQPAKAESKAERKAESKAESSKAGAERERLAAGAETGQEGRRGTGAPAPGPQLSRDVPLGFGAIEDLPDFVPLLDQLRGSLGRRDKSLAENLLPRQQLKDRNDNVQRLLRVLDRDGAAGLLSGAMDGGVTVELMDGRSTPYWAVFKVDRSGPGTYAETVADGVGDMEYITSAAAQRAGSQEKSDSRGVEAVFAGAGKPEGGGGQLKNVGGSGGLGLGRSDGRKTASAGRAQIGVKAVADASAHSVRMNVPITASLELHSAKGRLGLAEIRGQKLTHRILQHDLTALARLQPVPREEREPQVRASPGREDARADRMGPWHDGGVALPMEAQVNGFKGAPEIRRLIDGAVREANGSKRYSRKGDAAVHVQQEAVSTEWLISALPLLTSAGVDLPPVHASGVRGQDLRTALHGRLRDGRVLGVGDKMTFETVAQSSLDAPRPTGVDSQQSAEHSRTARGIGGAGVLNATEFRMNQLLGNADSTGSATDTAANAAGSMPLHKPKLASVLVQFTLDVRVVARVTDRGLGGQKSVAVREFTLPRPVVIRMPAPAVSRLLKDPTNASKLQDPQGLLTEKKANAAATL</sequence>
<name>A0A7G1P3M8_9ACTN</name>
<dbReference type="EMBL" id="AP023440">
    <property type="protein sequence ID" value="BCL29582.1"/>
    <property type="molecule type" value="Genomic_DNA"/>
</dbReference>
<keyword evidence="3" id="KW-1185">Reference proteome</keyword>
<feature type="region of interest" description="Disordered" evidence="1">
    <location>
        <begin position="1113"/>
        <end position="1169"/>
    </location>
</feature>
<feature type="region of interest" description="Disordered" evidence="1">
    <location>
        <begin position="640"/>
        <end position="690"/>
    </location>
</feature>
<feature type="region of interest" description="Disordered" evidence="1">
    <location>
        <begin position="1227"/>
        <end position="1293"/>
    </location>
</feature>
<feature type="compositionally biased region" description="Polar residues" evidence="1">
    <location>
        <begin position="1147"/>
        <end position="1166"/>
    </location>
</feature>
<gene>
    <name evidence="2" type="ORF">GCM10017557_44410</name>
</gene>
<feature type="compositionally biased region" description="Polar residues" evidence="1">
    <location>
        <begin position="77"/>
        <end position="97"/>
    </location>
</feature>
<feature type="region of interest" description="Disordered" evidence="1">
    <location>
        <begin position="1528"/>
        <end position="1551"/>
    </location>
</feature>
<evidence type="ECO:0000313" key="2">
    <source>
        <dbReference type="EMBL" id="BCL29582.1"/>
    </source>
</evidence>
<feature type="region of interest" description="Disordered" evidence="1">
    <location>
        <begin position="1"/>
        <end position="125"/>
    </location>
</feature>
<evidence type="ECO:0000256" key="1">
    <source>
        <dbReference type="SAM" id="MobiDB-lite"/>
    </source>
</evidence>
<accession>A0A7G1P3M8</accession>
<proteinExistence type="predicted"/>
<dbReference type="RefSeq" id="WP_190851692.1">
    <property type="nucleotide sequence ID" value="NZ_AP023440.1"/>
</dbReference>
<protein>
    <submittedName>
        <fullName evidence="2">Uncharacterized protein</fullName>
    </submittedName>
</protein>
<feature type="compositionally biased region" description="Basic and acidic residues" evidence="1">
    <location>
        <begin position="649"/>
        <end position="682"/>
    </location>
</feature>
<dbReference type="KEGG" id="sgm:GCM10017557_44410"/>
<feature type="region of interest" description="Disordered" evidence="1">
    <location>
        <begin position="1666"/>
        <end position="1689"/>
    </location>
</feature>
<organism evidence="2 3">
    <name type="scientific">Streptomyces aurantiacus</name>
    <dbReference type="NCBI Taxonomy" id="47760"/>
    <lineage>
        <taxon>Bacteria</taxon>
        <taxon>Bacillati</taxon>
        <taxon>Actinomycetota</taxon>
        <taxon>Actinomycetes</taxon>
        <taxon>Kitasatosporales</taxon>
        <taxon>Streptomycetaceae</taxon>
        <taxon>Streptomyces</taxon>
        <taxon>Streptomyces aurantiacus group</taxon>
    </lineage>
</organism>
<evidence type="ECO:0000313" key="3">
    <source>
        <dbReference type="Proteomes" id="UP000516444"/>
    </source>
</evidence>
<dbReference type="Proteomes" id="UP000516444">
    <property type="component" value="Chromosome"/>
</dbReference>
<feature type="compositionally biased region" description="Polar residues" evidence="1">
    <location>
        <begin position="1114"/>
        <end position="1127"/>
    </location>
</feature>
<feature type="compositionally biased region" description="Low complexity" evidence="1">
    <location>
        <begin position="35"/>
        <end position="50"/>
    </location>
</feature>
<feature type="compositionally biased region" description="Basic and acidic residues" evidence="1">
    <location>
        <begin position="1529"/>
        <end position="1551"/>
    </location>
</feature>
<feature type="compositionally biased region" description="Polar residues" evidence="1">
    <location>
        <begin position="1"/>
        <end position="10"/>
    </location>
</feature>
<feature type="compositionally biased region" description="Basic and acidic residues" evidence="1">
    <location>
        <begin position="1240"/>
        <end position="1266"/>
    </location>
</feature>
<feature type="region of interest" description="Disordered" evidence="1">
    <location>
        <begin position="136"/>
        <end position="155"/>
    </location>
</feature>